<evidence type="ECO:0000313" key="3">
    <source>
        <dbReference type="EMBL" id="PVG82207.1"/>
    </source>
</evidence>
<dbReference type="SUPFAM" id="SSF51905">
    <property type="entry name" value="FAD/NAD(P)-binding domain"/>
    <property type="match status" value="1"/>
</dbReference>
<comment type="caution">
    <text evidence="3">The sequence shown here is derived from an EMBL/GenBank/DDBJ whole genome shotgun (WGS) entry which is preliminary data.</text>
</comment>
<dbReference type="OrthoDB" id="9798604at2"/>
<protein>
    <recommendedName>
        <fullName evidence="2">Glucose-methanol-choline oxidoreductase C-terminal domain-containing protein</fullName>
    </recommendedName>
</protein>
<dbReference type="Proteomes" id="UP000246018">
    <property type="component" value="Unassembled WGS sequence"/>
</dbReference>
<dbReference type="GO" id="GO:0016614">
    <property type="term" value="F:oxidoreductase activity, acting on CH-OH group of donors"/>
    <property type="evidence" value="ECO:0007669"/>
    <property type="project" value="InterPro"/>
</dbReference>
<dbReference type="Gene3D" id="3.50.50.60">
    <property type="entry name" value="FAD/NAD(P)-binding domain"/>
    <property type="match status" value="1"/>
</dbReference>
<evidence type="ECO:0000259" key="2">
    <source>
        <dbReference type="Pfam" id="PF05199"/>
    </source>
</evidence>
<dbReference type="InterPro" id="IPR036188">
    <property type="entry name" value="FAD/NAD-bd_sf"/>
</dbReference>
<gene>
    <name evidence="3" type="ORF">DDE18_11945</name>
</gene>
<accession>A0A2T8F965</accession>
<dbReference type="InterPro" id="IPR007867">
    <property type="entry name" value="GMC_OxRtase_C"/>
</dbReference>
<reference evidence="3 4" key="1">
    <citation type="submission" date="2018-04" db="EMBL/GenBank/DDBJ databases">
        <title>Genome of Nocardioides gansuensis WSJ-1.</title>
        <authorList>
            <person name="Wu S."/>
            <person name="Wang G."/>
        </authorList>
    </citation>
    <scope>NUCLEOTIDE SEQUENCE [LARGE SCALE GENOMIC DNA]</scope>
    <source>
        <strain evidence="3 4">WSJ-1</strain>
    </source>
</reference>
<feature type="domain" description="Glucose-methanol-choline oxidoreductase C-terminal" evidence="2">
    <location>
        <begin position="58"/>
        <end position="97"/>
    </location>
</feature>
<evidence type="ECO:0000256" key="1">
    <source>
        <dbReference type="SAM" id="MobiDB-lite"/>
    </source>
</evidence>
<evidence type="ECO:0000313" key="4">
    <source>
        <dbReference type="Proteomes" id="UP000246018"/>
    </source>
</evidence>
<feature type="compositionally biased region" description="Basic and acidic residues" evidence="1">
    <location>
        <begin position="20"/>
        <end position="35"/>
    </location>
</feature>
<name>A0A2T8F965_9ACTN</name>
<sequence length="106" mass="11613">MRRRDAHGRDLPCGTRGRRPPPDRAPARPRGDSSRRIAGATWCPRRPLPRTVDPSVPTSVTDPLGRFHHVSNAYCCDQAIFPIVGSVNPVLTGLTLAHRLAQYAAP</sequence>
<dbReference type="Pfam" id="PF05199">
    <property type="entry name" value="GMC_oxred_C"/>
    <property type="match status" value="1"/>
</dbReference>
<feature type="region of interest" description="Disordered" evidence="1">
    <location>
        <begin position="1"/>
        <end position="57"/>
    </location>
</feature>
<dbReference type="EMBL" id="QDGZ01000005">
    <property type="protein sequence ID" value="PVG82207.1"/>
    <property type="molecule type" value="Genomic_DNA"/>
</dbReference>
<organism evidence="3 4">
    <name type="scientific">Nocardioides gansuensis</name>
    <dbReference type="NCBI Taxonomy" id="2138300"/>
    <lineage>
        <taxon>Bacteria</taxon>
        <taxon>Bacillati</taxon>
        <taxon>Actinomycetota</taxon>
        <taxon>Actinomycetes</taxon>
        <taxon>Propionibacteriales</taxon>
        <taxon>Nocardioidaceae</taxon>
        <taxon>Nocardioides</taxon>
    </lineage>
</organism>
<proteinExistence type="predicted"/>
<keyword evidence="4" id="KW-1185">Reference proteome</keyword>
<dbReference type="AlphaFoldDB" id="A0A2T8F965"/>